<evidence type="ECO:0000256" key="2">
    <source>
        <dbReference type="ARBA" id="ARBA00004496"/>
    </source>
</evidence>
<keyword evidence="4" id="KW-0963">Cytoplasm</keyword>
<evidence type="ECO:0000256" key="9">
    <source>
        <dbReference type="ARBA" id="ARBA00066480"/>
    </source>
</evidence>
<dbReference type="OrthoDB" id="10249920at2759"/>
<dbReference type="STRING" id="282301.A0A267F1Q3"/>
<comment type="function">
    <text evidence="8">Hydrolyzes UDP-glucose to glucose 1-phosphate and UMP and ADP-ribose to ribose 5-phosphate and AMP. The physiological substrate is probably UDP-glucose. Poor activity on other substrates such as ADP-glucose, CDP-glucose, GDP-glucose and GDP-mannose.</text>
</comment>
<dbReference type="CDD" id="cd18887">
    <property type="entry name" value="NUDIX_UGPPase_Nudt14"/>
    <property type="match status" value="1"/>
</dbReference>
<dbReference type="GO" id="GO:0008768">
    <property type="term" value="F:UDP-sugar diphosphatase activity"/>
    <property type="evidence" value="ECO:0007669"/>
    <property type="project" value="UniProtKB-EC"/>
</dbReference>
<dbReference type="EMBL" id="NIVC01001464">
    <property type="protein sequence ID" value="PAA67656.1"/>
    <property type="molecule type" value="Genomic_DNA"/>
</dbReference>
<evidence type="ECO:0000313" key="13">
    <source>
        <dbReference type="EMBL" id="PAA67656.1"/>
    </source>
</evidence>
<reference evidence="13 14" key="1">
    <citation type="submission" date="2017-06" db="EMBL/GenBank/DDBJ databases">
        <title>A platform for efficient transgenesis in Macrostomum lignano, a flatworm model organism for stem cell research.</title>
        <authorList>
            <person name="Berezikov E."/>
        </authorList>
    </citation>
    <scope>NUCLEOTIDE SEQUENCE [LARGE SCALE GENOMIC DNA]</scope>
    <source>
        <strain evidence="13">DV1</strain>
        <tissue evidence="13">Whole organism</tissue>
    </source>
</reference>
<comment type="catalytic activity">
    <reaction evidence="7">
        <text>UDP-sugar + H2O = UMP + alpha-D-aldose 1-phosphate.</text>
        <dbReference type="EC" id="3.6.1.45"/>
    </reaction>
</comment>
<keyword evidence="5" id="KW-0378">Hydrolase</keyword>
<evidence type="ECO:0000256" key="7">
    <source>
        <dbReference type="ARBA" id="ARBA00051086"/>
    </source>
</evidence>
<dbReference type="Gene3D" id="3.90.79.10">
    <property type="entry name" value="Nucleoside Triphosphate Pyrophosphohydrolase"/>
    <property type="match status" value="1"/>
</dbReference>
<dbReference type="EC" id="3.6.1.45" evidence="9"/>
<gene>
    <name evidence="13" type="ORF">BOX15_Mlig034078g2</name>
</gene>
<dbReference type="GO" id="GO:0019693">
    <property type="term" value="P:ribose phosphate metabolic process"/>
    <property type="evidence" value="ECO:0007669"/>
    <property type="project" value="TreeGrafter"/>
</dbReference>
<dbReference type="PROSITE" id="PS51462">
    <property type="entry name" value="NUDIX"/>
    <property type="match status" value="1"/>
</dbReference>
<evidence type="ECO:0000259" key="12">
    <source>
        <dbReference type="PROSITE" id="PS51462"/>
    </source>
</evidence>
<evidence type="ECO:0000256" key="1">
    <source>
        <dbReference type="ARBA" id="ARBA00001946"/>
    </source>
</evidence>
<dbReference type="GO" id="GO:0006753">
    <property type="term" value="P:nucleoside phosphate metabolic process"/>
    <property type="evidence" value="ECO:0007669"/>
    <property type="project" value="TreeGrafter"/>
</dbReference>
<evidence type="ECO:0000313" key="14">
    <source>
        <dbReference type="Proteomes" id="UP000215902"/>
    </source>
</evidence>
<dbReference type="SUPFAM" id="SSF55811">
    <property type="entry name" value="Nudix"/>
    <property type="match status" value="1"/>
</dbReference>
<evidence type="ECO:0000256" key="3">
    <source>
        <dbReference type="ARBA" id="ARBA00011738"/>
    </source>
</evidence>
<dbReference type="AlphaFoldDB" id="A0A267F1Q3"/>
<dbReference type="PANTHER" id="PTHR11839">
    <property type="entry name" value="UDP/ADP-SUGAR PYROPHOSPHATASE"/>
    <property type="match status" value="1"/>
</dbReference>
<dbReference type="InterPro" id="IPR004385">
    <property type="entry name" value="NDP_pyrophosphatase"/>
</dbReference>
<dbReference type="GO" id="GO:0046872">
    <property type="term" value="F:metal ion binding"/>
    <property type="evidence" value="ECO:0007669"/>
    <property type="project" value="InterPro"/>
</dbReference>
<proteinExistence type="predicted"/>
<evidence type="ECO:0000256" key="11">
    <source>
        <dbReference type="ARBA" id="ARBA00080475"/>
    </source>
</evidence>
<evidence type="ECO:0000256" key="8">
    <source>
        <dbReference type="ARBA" id="ARBA00054674"/>
    </source>
</evidence>
<accession>A0A267F1Q3</accession>
<comment type="cofactor">
    <cofactor evidence="1">
        <name>Mg(2+)</name>
        <dbReference type="ChEBI" id="CHEBI:18420"/>
    </cofactor>
</comment>
<dbReference type="NCBIfam" id="TIGR00052">
    <property type="entry name" value="nudix-type nucleoside diphosphatase, YffH/AdpP family"/>
    <property type="match status" value="1"/>
</dbReference>
<evidence type="ECO:0000256" key="10">
    <source>
        <dbReference type="ARBA" id="ARBA00071467"/>
    </source>
</evidence>
<name>A0A267F1Q3_9PLAT</name>
<comment type="caution">
    <text evidence="13">The sequence shown here is derived from an EMBL/GenBank/DDBJ whole genome shotgun (WGS) entry which is preliminary data.</text>
</comment>
<dbReference type="InterPro" id="IPR000086">
    <property type="entry name" value="NUDIX_hydrolase_dom"/>
</dbReference>
<comment type="subunit">
    <text evidence="3">Homodimer.</text>
</comment>
<dbReference type="InterPro" id="IPR015797">
    <property type="entry name" value="NUDIX_hydrolase-like_dom_sf"/>
</dbReference>
<evidence type="ECO:0000256" key="4">
    <source>
        <dbReference type="ARBA" id="ARBA00022490"/>
    </source>
</evidence>
<evidence type="ECO:0000256" key="6">
    <source>
        <dbReference type="ARBA" id="ARBA00022842"/>
    </source>
</evidence>
<keyword evidence="14" id="KW-1185">Reference proteome</keyword>
<protein>
    <recommendedName>
        <fullName evidence="10">Uridine diphosphate glucose pyrophosphatase NUDT14</fullName>
        <ecNumber evidence="9">3.6.1.45</ecNumber>
    </recommendedName>
    <alternativeName>
        <fullName evidence="11">Nucleoside diphosphate-linked moiety X motif 14</fullName>
    </alternativeName>
</protein>
<dbReference type="PANTHER" id="PTHR11839:SF15">
    <property type="entry name" value="URIDINE DIPHOSPHATE GLUCOSE PYROPHOSPHATASE NUDT14"/>
    <property type="match status" value="1"/>
</dbReference>
<dbReference type="GO" id="GO:0005737">
    <property type="term" value="C:cytoplasm"/>
    <property type="evidence" value="ECO:0007669"/>
    <property type="project" value="UniProtKB-SubCell"/>
</dbReference>
<dbReference type="Proteomes" id="UP000215902">
    <property type="component" value="Unassembled WGS sequence"/>
</dbReference>
<comment type="subcellular location">
    <subcellularLocation>
        <location evidence="2">Cytoplasm</location>
    </subcellularLocation>
</comment>
<dbReference type="FunFam" id="3.90.79.10:FF:000035">
    <property type="entry name" value="Uridine diphosphate glucose pyrophosphatase"/>
    <property type="match status" value="1"/>
</dbReference>
<sequence>MSSDSAPKQLLTKFVVSPLTGPSPYIKPYCVEFVLDGVNRKWHCMRNHDAVVIIVYNTDRKALVLVRQFRPATYLQRCLETNGGNLESLMSVETAPPLPAEAGDVLEACAGIVDKPDKSLAEIAAEEVLEECGYRVEPDKLELVGCCRSGVGVSSAKQTIYYAEVSDSVRVSEGGGNAAEGERIEVVHWPVDQIDELLLGNGGGTSGSCNEIYIGLQFCLLWFKVNKMQSS</sequence>
<evidence type="ECO:0000256" key="5">
    <source>
        <dbReference type="ARBA" id="ARBA00022801"/>
    </source>
</evidence>
<feature type="domain" description="Nudix hydrolase" evidence="12">
    <location>
        <begin position="46"/>
        <end position="231"/>
    </location>
</feature>
<organism evidence="13 14">
    <name type="scientific">Macrostomum lignano</name>
    <dbReference type="NCBI Taxonomy" id="282301"/>
    <lineage>
        <taxon>Eukaryota</taxon>
        <taxon>Metazoa</taxon>
        <taxon>Spiralia</taxon>
        <taxon>Lophotrochozoa</taxon>
        <taxon>Platyhelminthes</taxon>
        <taxon>Rhabditophora</taxon>
        <taxon>Macrostomorpha</taxon>
        <taxon>Macrostomida</taxon>
        <taxon>Macrostomidae</taxon>
        <taxon>Macrostomum</taxon>
    </lineage>
</organism>
<keyword evidence="6" id="KW-0460">Magnesium</keyword>